<keyword evidence="2" id="KW-1185">Reference proteome</keyword>
<reference evidence="1" key="1">
    <citation type="submission" date="2020-05" db="EMBL/GenBank/DDBJ databases">
        <title>Phylogenomic resolution of chytrid fungi.</title>
        <authorList>
            <person name="Stajich J.E."/>
            <person name="Amses K."/>
            <person name="Simmons R."/>
            <person name="Seto K."/>
            <person name="Myers J."/>
            <person name="Bonds A."/>
            <person name="Quandt C.A."/>
            <person name="Barry K."/>
            <person name="Liu P."/>
            <person name="Grigoriev I."/>
            <person name="Longcore J.E."/>
            <person name="James T.Y."/>
        </authorList>
    </citation>
    <scope>NUCLEOTIDE SEQUENCE</scope>
    <source>
        <strain evidence="1">PLAUS21</strain>
    </source>
</reference>
<dbReference type="Proteomes" id="UP001210925">
    <property type="component" value="Unassembled WGS sequence"/>
</dbReference>
<dbReference type="PANTHER" id="PTHR31749">
    <property type="entry name" value="KINETOCHORE-ASSOCIATED PROTEIN NSL1 HOMOLOG"/>
    <property type="match status" value="1"/>
</dbReference>
<protein>
    <submittedName>
        <fullName evidence="1">Uncharacterized protein</fullName>
    </submittedName>
</protein>
<comment type="caution">
    <text evidence="1">The sequence shown here is derived from an EMBL/GenBank/DDBJ whole genome shotgun (WGS) entry which is preliminary data.</text>
</comment>
<gene>
    <name evidence="1" type="ORF">HK103_006002</name>
</gene>
<dbReference type="Pfam" id="PF08641">
    <property type="entry name" value="Mis14"/>
    <property type="match status" value="1"/>
</dbReference>
<accession>A0AAD5UP54</accession>
<name>A0AAD5UP54_9FUNG</name>
<dbReference type="AlphaFoldDB" id="A0AAD5UP54"/>
<dbReference type="InterPro" id="IPR013950">
    <property type="entry name" value="Mis14/Nsl1"/>
</dbReference>
<dbReference type="PANTHER" id="PTHR31749:SF3">
    <property type="entry name" value="KINETOCHORE-ASSOCIATED PROTEIN NSL1 HOMOLOG"/>
    <property type="match status" value="1"/>
</dbReference>
<organism evidence="1 2">
    <name type="scientific">Boothiomyces macroporosus</name>
    <dbReference type="NCBI Taxonomy" id="261099"/>
    <lineage>
        <taxon>Eukaryota</taxon>
        <taxon>Fungi</taxon>
        <taxon>Fungi incertae sedis</taxon>
        <taxon>Chytridiomycota</taxon>
        <taxon>Chytridiomycota incertae sedis</taxon>
        <taxon>Chytridiomycetes</taxon>
        <taxon>Rhizophydiales</taxon>
        <taxon>Terramycetaceae</taxon>
        <taxon>Boothiomyces</taxon>
    </lineage>
</organism>
<proteinExistence type="predicted"/>
<dbReference type="EMBL" id="JADGKB010000006">
    <property type="protein sequence ID" value="KAJ3261394.1"/>
    <property type="molecule type" value="Genomic_DNA"/>
</dbReference>
<evidence type="ECO:0000313" key="1">
    <source>
        <dbReference type="EMBL" id="KAJ3261394.1"/>
    </source>
</evidence>
<evidence type="ECO:0000313" key="2">
    <source>
        <dbReference type="Proteomes" id="UP001210925"/>
    </source>
</evidence>
<dbReference type="GO" id="GO:0000444">
    <property type="term" value="C:MIS12/MIND type complex"/>
    <property type="evidence" value="ECO:0007669"/>
    <property type="project" value="TreeGrafter"/>
</dbReference>
<sequence length="147" mass="16745">MTNQKIQLESKSQFDSIKQTFQSMVLKSLETKKSAISNVAKTGRPAEVITQEIVDRMDIWFQDLMALAADNIEINGIPLNQVTEDHEPVDEQLLKEADALQQMVQDKLVQVALLRKQIPSEIDKLNKETLEIITKNTQEAHLEFGNR</sequence>
<dbReference type="GO" id="GO:0000070">
    <property type="term" value="P:mitotic sister chromatid segregation"/>
    <property type="evidence" value="ECO:0007669"/>
    <property type="project" value="InterPro"/>
</dbReference>